<dbReference type="PANTHER" id="PTHR43861">
    <property type="entry name" value="TRANS-ACONITATE 2-METHYLTRANSFERASE-RELATED"/>
    <property type="match status" value="1"/>
</dbReference>
<dbReference type="AlphaFoldDB" id="A0A3S1CSL6"/>
<dbReference type="InterPro" id="IPR041698">
    <property type="entry name" value="Methyltransf_25"/>
</dbReference>
<dbReference type="RefSeq" id="WP_127086361.1">
    <property type="nucleotide sequence ID" value="NZ_RSCL01000031.1"/>
</dbReference>
<keyword evidence="4" id="KW-1185">Reference proteome</keyword>
<gene>
    <name evidence="3" type="ORF">DSM106972_083300</name>
</gene>
<dbReference type="EMBL" id="RSCL01000031">
    <property type="protein sequence ID" value="RUS97593.1"/>
    <property type="molecule type" value="Genomic_DNA"/>
</dbReference>
<dbReference type="Gene3D" id="3.40.50.150">
    <property type="entry name" value="Vaccinia Virus protein VP39"/>
    <property type="match status" value="1"/>
</dbReference>
<dbReference type="Pfam" id="PF13649">
    <property type="entry name" value="Methyltransf_25"/>
    <property type="match status" value="1"/>
</dbReference>
<reference evidence="3" key="1">
    <citation type="submission" date="2018-12" db="EMBL/GenBank/DDBJ databases">
        <authorList>
            <person name="Will S."/>
            <person name="Neumann-Schaal M."/>
            <person name="Henke P."/>
        </authorList>
    </citation>
    <scope>NUCLEOTIDE SEQUENCE</scope>
    <source>
        <strain evidence="3">PCC 7102</strain>
    </source>
</reference>
<comment type="caution">
    <text evidence="3">The sequence shown here is derived from an EMBL/GenBank/DDBJ whole genome shotgun (WGS) entry which is preliminary data.</text>
</comment>
<evidence type="ECO:0000259" key="2">
    <source>
        <dbReference type="Pfam" id="PF13649"/>
    </source>
</evidence>
<protein>
    <recommendedName>
        <fullName evidence="2">Methyltransferase domain-containing protein</fullName>
    </recommendedName>
</protein>
<accession>A0A3S1CSL6</accession>
<evidence type="ECO:0000313" key="3">
    <source>
        <dbReference type="EMBL" id="RUS97593.1"/>
    </source>
</evidence>
<evidence type="ECO:0000313" key="4">
    <source>
        <dbReference type="Proteomes" id="UP000271624"/>
    </source>
</evidence>
<organism evidence="3 4">
    <name type="scientific">Dulcicalothrix desertica PCC 7102</name>
    <dbReference type="NCBI Taxonomy" id="232991"/>
    <lineage>
        <taxon>Bacteria</taxon>
        <taxon>Bacillati</taxon>
        <taxon>Cyanobacteriota</taxon>
        <taxon>Cyanophyceae</taxon>
        <taxon>Nostocales</taxon>
        <taxon>Calotrichaceae</taxon>
        <taxon>Dulcicalothrix</taxon>
    </lineage>
</organism>
<sequence length="288" mass="32593">MANSPFRKELHEENRLSWNEATKAHNSHKGNQAKFFLEGGSTLFPEEVELLGDIADLSVVHLQCNAGQDTLSLARLGANVTGVDISDEAIDFAQKLAQDSGINVGFERADVFDWLEKTANKTEYDIVFSSYGAICWLSDLNLWAYRIASVLKQGGRLIMMEFHPVAMMFDIDWSHKFPYFQNGEPLTCVDGVSDYVAESNTGLAPDNYQAGVQNFRNLYRSHEFQWGIGEIITALLQAGLILVTFKEYPYSNGWKPFENMREEPGRRWFSLENIPNIPLMYGIVAMKK</sequence>
<dbReference type="Proteomes" id="UP000271624">
    <property type="component" value="Unassembled WGS sequence"/>
</dbReference>
<name>A0A3S1CSL6_9CYAN</name>
<evidence type="ECO:0000256" key="1">
    <source>
        <dbReference type="ARBA" id="ARBA00022679"/>
    </source>
</evidence>
<feature type="domain" description="Methyltransferase" evidence="2">
    <location>
        <begin position="59"/>
        <end position="155"/>
    </location>
</feature>
<proteinExistence type="predicted"/>
<dbReference type="InterPro" id="IPR029063">
    <property type="entry name" value="SAM-dependent_MTases_sf"/>
</dbReference>
<keyword evidence="1" id="KW-0808">Transferase</keyword>
<dbReference type="SUPFAM" id="SSF53335">
    <property type="entry name" value="S-adenosyl-L-methionine-dependent methyltransferases"/>
    <property type="match status" value="1"/>
</dbReference>
<dbReference type="OrthoDB" id="9774345at2"/>
<reference evidence="3" key="2">
    <citation type="journal article" date="2019" name="Genome Biol. Evol.">
        <title>Day and night: Metabolic profiles and evolutionary relationships of six axenic non-marine cyanobacteria.</title>
        <authorList>
            <person name="Will S.E."/>
            <person name="Henke P."/>
            <person name="Boedeker C."/>
            <person name="Huang S."/>
            <person name="Brinkmann H."/>
            <person name="Rohde M."/>
            <person name="Jarek M."/>
            <person name="Friedl T."/>
            <person name="Seufert S."/>
            <person name="Schumacher M."/>
            <person name="Overmann J."/>
            <person name="Neumann-Schaal M."/>
            <person name="Petersen J."/>
        </authorList>
    </citation>
    <scope>NUCLEOTIDE SEQUENCE [LARGE SCALE GENOMIC DNA]</scope>
    <source>
        <strain evidence="3">PCC 7102</strain>
    </source>
</reference>
<dbReference type="CDD" id="cd02440">
    <property type="entry name" value="AdoMet_MTases"/>
    <property type="match status" value="1"/>
</dbReference>